<feature type="domain" description="ABC-type transport auxiliary lipoprotein component" evidence="2">
    <location>
        <begin position="40"/>
        <end position="199"/>
    </location>
</feature>
<evidence type="ECO:0000313" key="3">
    <source>
        <dbReference type="EMBL" id="GEN58644.1"/>
    </source>
</evidence>
<comment type="caution">
    <text evidence="3">The sequence shown here is derived from an EMBL/GenBank/DDBJ whole genome shotgun (WGS) entry which is preliminary data.</text>
</comment>
<dbReference type="EMBL" id="BJYF01000001">
    <property type="protein sequence ID" value="GEN58644.1"/>
    <property type="molecule type" value="Genomic_DNA"/>
</dbReference>
<protein>
    <recommendedName>
        <fullName evidence="2">ABC-type transport auxiliary lipoprotein component domain-containing protein</fullName>
    </recommendedName>
</protein>
<sequence>MPRLFRVSSRPSATTTFRSLVASAAVASLAACGSSDPTLYTLAPVAGQPSPVLPAVNSVEVRLPTISAGLDRDRIVLSDSGYKLDVASSDAWSEPLASQIAHVLAGELGQRLPGVNLVVQNDAITGAPQAFVELVVNRFARDASGQAILDVQAAVRLANADEGAPFNRRILLSTPAGSGTKGLVAALSALLGQAADQIAAQIRALPPSVMAR</sequence>
<gene>
    <name evidence="3" type="ORF">ANI02nite_05280</name>
</gene>
<evidence type="ECO:0000259" key="2">
    <source>
        <dbReference type="Pfam" id="PF03886"/>
    </source>
</evidence>
<evidence type="ECO:0000313" key="4">
    <source>
        <dbReference type="Proteomes" id="UP000321635"/>
    </source>
</evidence>
<reference evidence="3 4" key="1">
    <citation type="submission" date="2019-07" db="EMBL/GenBank/DDBJ databases">
        <title>Whole genome shotgun sequence of Acetobacter nitrogenifigens NBRC 105050.</title>
        <authorList>
            <person name="Hosoyama A."/>
            <person name="Uohara A."/>
            <person name="Ohji S."/>
            <person name="Ichikawa N."/>
        </authorList>
    </citation>
    <scope>NUCLEOTIDE SEQUENCE [LARGE SCALE GENOMIC DNA]</scope>
    <source>
        <strain evidence="3 4">NBRC 105050</strain>
    </source>
</reference>
<name>A0A511X6R6_9PROT</name>
<dbReference type="STRING" id="1120919.GCA_000429165_00538"/>
<keyword evidence="4" id="KW-1185">Reference proteome</keyword>
<feature type="signal peptide" evidence="1">
    <location>
        <begin position="1"/>
        <end position="24"/>
    </location>
</feature>
<dbReference type="InterPro" id="IPR005586">
    <property type="entry name" value="ABC_trans_aux"/>
</dbReference>
<dbReference type="Proteomes" id="UP000321635">
    <property type="component" value="Unassembled WGS sequence"/>
</dbReference>
<proteinExistence type="predicted"/>
<accession>A0A511X6R6</accession>
<feature type="chain" id="PRO_5021812968" description="ABC-type transport auxiliary lipoprotein component domain-containing protein" evidence="1">
    <location>
        <begin position="25"/>
        <end position="212"/>
    </location>
</feature>
<dbReference type="AlphaFoldDB" id="A0A511X6R6"/>
<dbReference type="PROSITE" id="PS51257">
    <property type="entry name" value="PROKAR_LIPOPROTEIN"/>
    <property type="match status" value="1"/>
</dbReference>
<evidence type="ECO:0000256" key="1">
    <source>
        <dbReference type="SAM" id="SignalP"/>
    </source>
</evidence>
<dbReference type="SUPFAM" id="SSF159594">
    <property type="entry name" value="XCC0632-like"/>
    <property type="match status" value="1"/>
</dbReference>
<dbReference type="RefSeq" id="WP_026396748.1">
    <property type="nucleotide sequence ID" value="NZ_AUBI01000001.1"/>
</dbReference>
<dbReference type="Gene3D" id="3.40.50.10610">
    <property type="entry name" value="ABC-type transport auxiliary lipoprotein component"/>
    <property type="match status" value="1"/>
</dbReference>
<organism evidence="3 4">
    <name type="scientific">Acetobacter nitrogenifigens DSM 23921 = NBRC 105050</name>
    <dbReference type="NCBI Taxonomy" id="1120919"/>
    <lineage>
        <taxon>Bacteria</taxon>
        <taxon>Pseudomonadati</taxon>
        <taxon>Pseudomonadota</taxon>
        <taxon>Alphaproteobacteria</taxon>
        <taxon>Acetobacterales</taxon>
        <taxon>Acetobacteraceae</taxon>
        <taxon>Acetobacter</taxon>
    </lineage>
</organism>
<dbReference type="Pfam" id="PF03886">
    <property type="entry name" value="ABC_trans_aux"/>
    <property type="match status" value="1"/>
</dbReference>
<keyword evidence="1" id="KW-0732">Signal</keyword>